<feature type="region of interest" description="Disordered" evidence="1">
    <location>
        <begin position="1"/>
        <end position="49"/>
    </location>
</feature>
<sequence>MSSINGSSPSFPAYQPVDNGRIDNDKARYNPKEENQIGDDAEVSDGKGGWKNIGDEYRAHANRSRLDQNFLPADEKAVDNSQVNTARSQLDRNFLPSDEKAVENAPGNANRDPIDFEIKSDGKGDWVKA</sequence>
<evidence type="ECO:0000313" key="2">
    <source>
        <dbReference type="EMBL" id="TYK56055.1"/>
    </source>
</evidence>
<reference evidence="2 3" key="1">
    <citation type="submission" date="2019-08" db="EMBL/GenBank/DDBJ databases">
        <title>Subclass B2 metallo-beta lactamase from Pseudomonas synxantha.</title>
        <authorList>
            <person name="Poirel L."/>
            <person name="Palmieri M."/>
            <person name="Masseron A."/>
            <person name="Perreten V."/>
            <person name="Nordman P."/>
        </authorList>
    </citation>
    <scope>NUCLEOTIDE SEQUENCE [LARGE SCALE GENOMIC DNA]</scope>
    <source>
        <strain evidence="2 3">MCP106</strain>
    </source>
</reference>
<organism evidence="2 3">
    <name type="scientific">Pseudomonas synxantha</name>
    <dbReference type="NCBI Taxonomy" id="47883"/>
    <lineage>
        <taxon>Bacteria</taxon>
        <taxon>Pseudomonadati</taxon>
        <taxon>Pseudomonadota</taxon>
        <taxon>Gammaproteobacteria</taxon>
        <taxon>Pseudomonadales</taxon>
        <taxon>Pseudomonadaceae</taxon>
        <taxon>Pseudomonas</taxon>
    </lineage>
</organism>
<dbReference type="EMBL" id="VSRO01000010">
    <property type="protein sequence ID" value="TYK56055.1"/>
    <property type="molecule type" value="Genomic_DNA"/>
</dbReference>
<evidence type="ECO:0000256" key="1">
    <source>
        <dbReference type="SAM" id="MobiDB-lite"/>
    </source>
</evidence>
<proteinExistence type="predicted"/>
<feature type="compositionally biased region" description="Basic and acidic residues" evidence="1">
    <location>
        <begin position="20"/>
        <end position="35"/>
    </location>
</feature>
<dbReference type="Proteomes" id="UP000324029">
    <property type="component" value="Unassembled WGS sequence"/>
</dbReference>
<dbReference type="AlphaFoldDB" id="A0A5D3G936"/>
<feature type="compositionally biased region" description="Polar residues" evidence="1">
    <location>
        <begin position="1"/>
        <end position="10"/>
    </location>
</feature>
<evidence type="ECO:0000313" key="3">
    <source>
        <dbReference type="Proteomes" id="UP000324029"/>
    </source>
</evidence>
<accession>A0A5D3G936</accession>
<gene>
    <name evidence="2" type="ORF">FXO26_20115</name>
</gene>
<reference evidence="2 3" key="2">
    <citation type="submission" date="2019-08" db="EMBL/GenBank/DDBJ databases">
        <authorList>
            <person name="Brilhante M."/>
            <person name="Perreten V."/>
        </authorList>
    </citation>
    <scope>NUCLEOTIDE SEQUENCE [LARGE SCALE GENOMIC DNA]</scope>
    <source>
        <strain evidence="2 3">MCP106</strain>
    </source>
</reference>
<dbReference type="RefSeq" id="WP_032880769.1">
    <property type="nucleotide sequence ID" value="NZ_LR027557.1"/>
</dbReference>
<protein>
    <submittedName>
        <fullName evidence="2">Uncharacterized protein</fullName>
    </submittedName>
</protein>
<feature type="region of interest" description="Disordered" evidence="1">
    <location>
        <begin position="100"/>
        <end position="129"/>
    </location>
</feature>
<comment type="caution">
    <text evidence="2">The sequence shown here is derived from an EMBL/GenBank/DDBJ whole genome shotgun (WGS) entry which is preliminary data.</text>
</comment>
<name>A0A5D3G936_9PSED</name>
<feature type="compositionally biased region" description="Basic and acidic residues" evidence="1">
    <location>
        <begin position="112"/>
        <end position="129"/>
    </location>
</feature>